<keyword evidence="5" id="KW-1185">Reference proteome</keyword>
<dbReference type="PANTHER" id="PTHR46429:SF1">
    <property type="entry name" value="23S RRNA (GUANOSINE-2'-O-)-METHYLTRANSFERASE RLMB"/>
    <property type="match status" value="1"/>
</dbReference>
<dbReference type="AlphaFoldDB" id="A0A542DEB3"/>
<dbReference type="Gene3D" id="3.40.1280.10">
    <property type="match status" value="1"/>
</dbReference>
<dbReference type="PANTHER" id="PTHR46429">
    <property type="entry name" value="23S RRNA (GUANOSINE-2'-O-)-METHYLTRANSFERASE RLMB"/>
    <property type="match status" value="1"/>
</dbReference>
<accession>A0A542DEB3</accession>
<dbReference type="InterPro" id="IPR029028">
    <property type="entry name" value="Alpha/beta_knot_MTases"/>
</dbReference>
<dbReference type="GO" id="GO:0006396">
    <property type="term" value="P:RNA processing"/>
    <property type="evidence" value="ECO:0007669"/>
    <property type="project" value="InterPro"/>
</dbReference>
<evidence type="ECO:0000256" key="2">
    <source>
        <dbReference type="ARBA" id="ARBA00022679"/>
    </source>
</evidence>
<dbReference type="GO" id="GO:0032259">
    <property type="term" value="P:methylation"/>
    <property type="evidence" value="ECO:0007669"/>
    <property type="project" value="UniProtKB-KW"/>
</dbReference>
<dbReference type="InterPro" id="IPR029026">
    <property type="entry name" value="tRNA_m1G_MTases_N"/>
</dbReference>
<feature type="domain" description="tRNA/rRNA methyltransferase SpoU type" evidence="3">
    <location>
        <begin position="24"/>
        <end position="165"/>
    </location>
</feature>
<dbReference type="GO" id="GO:0005829">
    <property type="term" value="C:cytosol"/>
    <property type="evidence" value="ECO:0007669"/>
    <property type="project" value="TreeGrafter"/>
</dbReference>
<sequence length="184" mass="19697">MRQLRGTELKRLHRTWKRQSSTRVALLLEGVQSPFNVGAIVRTAAAFGVGRLYLVGAATSPRNPKAQKTAMGTDRYLDVQEFTELAPALKQARADGYQVAGLELAEDAVPLHELDLTVDTCVAAGHEDRGLTAECLAACDVVTFVPQLGRVGSLNVATATAIACYEARRQEWAGSGNCAEALAD</sequence>
<comment type="caution">
    <text evidence="4">The sequence shown here is derived from an EMBL/GenBank/DDBJ whole genome shotgun (WGS) entry which is preliminary data.</text>
</comment>
<proteinExistence type="predicted"/>
<dbReference type="Pfam" id="PF00588">
    <property type="entry name" value="SpoU_methylase"/>
    <property type="match status" value="1"/>
</dbReference>
<dbReference type="InterPro" id="IPR001537">
    <property type="entry name" value="SpoU_MeTrfase"/>
</dbReference>
<dbReference type="EMBL" id="VFML01000001">
    <property type="protein sequence ID" value="TQJ01415.1"/>
    <property type="molecule type" value="Genomic_DNA"/>
</dbReference>
<dbReference type="RefSeq" id="WP_141996225.1">
    <property type="nucleotide sequence ID" value="NZ_VFML01000001.1"/>
</dbReference>
<dbReference type="GO" id="GO:0008173">
    <property type="term" value="F:RNA methyltransferase activity"/>
    <property type="evidence" value="ECO:0007669"/>
    <property type="project" value="InterPro"/>
</dbReference>
<dbReference type="OrthoDB" id="9785673at2"/>
<gene>
    <name evidence="4" type="ORF">FB471_1093</name>
</gene>
<evidence type="ECO:0000259" key="3">
    <source>
        <dbReference type="Pfam" id="PF00588"/>
    </source>
</evidence>
<dbReference type="GO" id="GO:0003723">
    <property type="term" value="F:RNA binding"/>
    <property type="evidence" value="ECO:0007669"/>
    <property type="project" value="InterPro"/>
</dbReference>
<evidence type="ECO:0000256" key="1">
    <source>
        <dbReference type="ARBA" id="ARBA00022603"/>
    </source>
</evidence>
<reference evidence="4 5" key="1">
    <citation type="submission" date="2019-06" db="EMBL/GenBank/DDBJ databases">
        <title>Sequencing the genomes of 1000 actinobacteria strains.</title>
        <authorList>
            <person name="Klenk H.-P."/>
        </authorList>
    </citation>
    <scope>NUCLEOTIDE SEQUENCE [LARGE SCALE GENOMIC DNA]</scope>
    <source>
        <strain evidence="4 5">DSM 45679</strain>
    </source>
</reference>
<name>A0A542DEB3_AMYCI</name>
<dbReference type="Proteomes" id="UP000320876">
    <property type="component" value="Unassembled WGS sequence"/>
</dbReference>
<protein>
    <submittedName>
        <fullName evidence="4">tRNA (Guanosine-2'-O-)-methyltransferase</fullName>
    </submittedName>
</protein>
<dbReference type="SUPFAM" id="SSF75217">
    <property type="entry name" value="alpha/beta knot"/>
    <property type="match status" value="1"/>
</dbReference>
<evidence type="ECO:0000313" key="5">
    <source>
        <dbReference type="Proteomes" id="UP000320876"/>
    </source>
</evidence>
<keyword evidence="1 4" id="KW-0489">Methyltransferase</keyword>
<evidence type="ECO:0000313" key="4">
    <source>
        <dbReference type="EMBL" id="TQJ01415.1"/>
    </source>
</evidence>
<keyword evidence="2 4" id="KW-0808">Transferase</keyword>
<dbReference type="InterPro" id="IPR004441">
    <property type="entry name" value="rRNA_MeTrfase_TrmH"/>
</dbReference>
<organism evidence="4 5">
    <name type="scientific">Amycolatopsis cihanbeyliensis</name>
    <dbReference type="NCBI Taxonomy" id="1128664"/>
    <lineage>
        <taxon>Bacteria</taxon>
        <taxon>Bacillati</taxon>
        <taxon>Actinomycetota</taxon>
        <taxon>Actinomycetes</taxon>
        <taxon>Pseudonocardiales</taxon>
        <taxon>Pseudonocardiaceae</taxon>
        <taxon>Amycolatopsis</taxon>
    </lineage>
</organism>